<dbReference type="InterPro" id="IPR057666">
    <property type="entry name" value="DrpA_SLOG"/>
</dbReference>
<dbReference type="InterPro" id="IPR041614">
    <property type="entry name" value="DprA_WH"/>
</dbReference>
<comment type="caution">
    <text evidence="4">The sequence shown here is derived from an EMBL/GenBank/DDBJ whole genome shotgun (WGS) entry which is preliminary data.</text>
</comment>
<dbReference type="AlphaFoldDB" id="A0A2M9A810"/>
<dbReference type="Proteomes" id="UP000231134">
    <property type="component" value="Unassembled WGS sequence"/>
</dbReference>
<feature type="domain" description="Smf/DprA SLOG" evidence="2">
    <location>
        <begin position="14"/>
        <end position="218"/>
    </location>
</feature>
<dbReference type="PANTHER" id="PTHR43022:SF1">
    <property type="entry name" value="PROTEIN SMF"/>
    <property type="match status" value="1"/>
</dbReference>
<dbReference type="OrthoDB" id="9785707at2"/>
<dbReference type="PANTHER" id="PTHR43022">
    <property type="entry name" value="PROTEIN SMF"/>
    <property type="match status" value="1"/>
</dbReference>
<evidence type="ECO:0000313" key="4">
    <source>
        <dbReference type="EMBL" id="PJJ41849.1"/>
    </source>
</evidence>
<gene>
    <name evidence="4" type="ORF">BGX16_1852</name>
</gene>
<sequence length="299" mass="32202">MEIKTNNFPVQELKREDFPAVLREIPGSPEALYYRGSLPSFEKSWIAMVGTRRASDSAEEICQKLLQSLCGTDAVVVSGLAQGIDSFCHTAAIHFSIPTVAIIAQGIEAEITGTRKILAHRILEAGGAIVSEYPGDKASLKFMFPMRNRIIAGLSKSVTLVESKKHGGGMITVEYAQKFGRKVLAVPGNLLSSNAQGPLDCLALGIATPIWNTKDFADLCGSKRLSDITPQDLPHMGIQISDTAQTLFTQHAGFTHSLDELCTSSSLPISELFAILTELEIAGLVHSKDGNAFHFSSAE</sequence>
<reference evidence="4 5" key="1">
    <citation type="submission" date="2017-11" db="EMBL/GenBank/DDBJ databases">
        <title>Animal gut microbial communities from fecal samples from Wisconsin, USA.</title>
        <authorList>
            <person name="Neumann A."/>
        </authorList>
    </citation>
    <scope>NUCLEOTIDE SEQUENCE [LARGE SCALE GENOMIC DNA]</scope>
    <source>
        <strain evidence="4 5">UWS3</strain>
    </source>
</reference>
<organism evidence="4 5">
    <name type="scientific">Hallerella succinigenes</name>
    <dbReference type="NCBI Taxonomy" id="1896222"/>
    <lineage>
        <taxon>Bacteria</taxon>
        <taxon>Pseudomonadati</taxon>
        <taxon>Fibrobacterota</taxon>
        <taxon>Fibrobacteria</taxon>
        <taxon>Fibrobacterales</taxon>
        <taxon>Fibrobacteraceae</taxon>
        <taxon>Hallerella</taxon>
    </lineage>
</organism>
<evidence type="ECO:0000256" key="1">
    <source>
        <dbReference type="ARBA" id="ARBA00006525"/>
    </source>
</evidence>
<evidence type="ECO:0000259" key="2">
    <source>
        <dbReference type="Pfam" id="PF02481"/>
    </source>
</evidence>
<dbReference type="Gene3D" id="1.10.10.10">
    <property type="entry name" value="Winged helix-like DNA-binding domain superfamily/Winged helix DNA-binding domain"/>
    <property type="match status" value="1"/>
</dbReference>
<dbReference type="EMBL" id="PGEX01000001">
    <property type="protein sequence ID" value="PJJ41849.1"/>
    <property type="molecule type" value="Genomic_DNA"/>
</dbReference>
<name>A0A2M9A810_9BACT</name>
<dbReference type="Pfam" id="PF02481">
    <property type="entry name" value="DNA_processg_A"/>
    <property type="match status" value="1"/>
</dbReference>
<comment type="similarity">
    <text evidence="1">Belongs to the DprA/Smf family.</text>
</comment>
<evidence type="ECO:0000259" key="3">
    <source>
        <dbReference type="Pfam" id="PF17782"/>
    </source>
</evidence>
<feature type="domain" description="DprA winged helix" evidence="3">
    <location>
        <begin position="257"/>
        <end position="291"/>
    </location>
</feature>
<dbReference type="Pfam" id="PF17782">
    <property type="entry name" value="WHD_DprA"/>
    <property type="match status" value="1"/>
</dbReference>
<proteinExistence type="inferred from homology"/>
<dbReference type="InterPro" id="IPR036388">
    <property type="entry name" value="WH-like_DNA-bd_sf"/>
</dbReference>
<protein>
    <submittedName>
        <fullName evidence="4">DNA processing protein</fullName>
    </submittedName>
</protein>
<evidence type="ECO:0000313" key="5">
    <source>
        <dbReference type="Proteomes" id="UP000231134"/>
    </source>
</evidence>
<accession>A0A2M9A810</accession>
<dbReference type="GO" id="GO:0009294">
    <property type="term" value="P:DNA-mediated transformation"/>
    <property type="evidence" value="ECO:0007669"/>
    <property type="project" value="InterPro"/>
</dbReference>
<dbReference type="Gene3D" id="3.40.50.450">
    <property type="match status" value="1"/>
</dbReference>
<dbReference type="RefSeq" id="WP_100425770.1">
    <property type="nucleotide sequence ID" value="NZ_PGEX01000001.1"/>
</dbReference>
<dbReference type="SUPFAM" id="SSF102405">
    <property type="entry name" value="MCP/YpsA-like"/>
    <property type="match status" value="1"/>
</dbReference>
<keyword evidence="5" id="KW-1185">Reference proteome</keyword>
<dbReference type="InterPro" id="IPR003488">
    <property type="entry name" value="DprA"/>
</dbReference>